<protein>
    <recommendedName>
        <fullName evidence="4">Asl1-like glycosyl hydrolase catalytic domain-containing protein</fullName>
    </recommendedName>
</protein>
<name>A0A8J4C219_9CHLO</name>
<dbReference type="EMBL" id="BNCP01000004">
    <property type="protein sequence ID" value="GIL73036.1"/>
    <property type="molecule type" value="Genomic_DNA"/>
</dbReference>
<gene>
    <name evidence="2" type="ORF">Vretifemale_3253</name>
</gene>
<evidence type="ECO:0008006" key="4">
    <source>
        <dbReference type="Google" id="ProtNLM"/>
    </source>
</evidence>
<evidence type="ECO:0000313" key="2">
    <source>
        <dbReference type="EMBL" id="GIL73036.1"/>
    </source>
</evidence>
<comment type="caution">
    <text evidence="2">The sequence shown here is derived from an EMBL/GenBank/DDBJ whole genome shotgun (WGS) entry which is preliminary data.</text>
</comment>
<accession>A0A8J4C219</accession>
<dbReference type="OrthoDB" id="550577at2759"/>
<feature type="non-terminal residue" evidence="2">
    <location>
        <position position="894"/>
    </location>
</feature>
<reference evidence="2" key="1">
    <citation type="journal article" date="2021" name="Proc. Natl. Acad. Sci. U.S.A.">
        <title>Three genomes in the algal genus Volvox reveal the fate of a haploid sex-determining region after a transition to homothallism.</title>
        <authorList>
            <person name="Yamamoto K."/>
            <person name="Hamaji T."/>
            <person name="Kawai-Toyooka H."/>
            <person name="Matsuzaki R."/>
            <person name="Takahashi F."/>
            <person name="Nishimura Y."/>
            <person name="Kawachi M."/>
            <person name="Noguchi H."/>
            <person name="Minakuchi Y."/>
            <person name="Umen J.G."/>
            <person name="Toyoda A."/>
            <person name="Nozaki H."/>
        </authorList>
    </citation>
    <scope>NUCLEOTIDE SEQUENCE</scope>
    <source>
        <strain evidence="2">NIES-3786</strain>
    </source>
</reference>
<proteinExistence type="predicted"/>
<dbReference type="PANTHER" id="PTHR24216:SF65">
    <property type="entry name" value="PAXILLIN-LIKE PROTEIN 1"/>
    <property type="match status" value="1"/>
</dbReference>
<dbReference type="PANTHER" id="PTHR24216">
    <property type="entry name" value="PAXILLIN-RELATED"/>
    <property type="match status" value="1"/>
</dbReference>
<dbReference type="Gene3D" id="3.20.20.80">
    <property type="entry name" value="Glycosidases"/>
    <property type="match status" value="1"/>
</dbReference>
<dbReference type="SUPFAM" id="SSF51445">
    <property type="entry name" value="(Trans)glycosidases"/>
    <property type="match status" value="1"/>
</dbReference>
<evidence type="ECO:0000313" key="3">
    <source>
        <dbReference type="Proteomes" id="UP000747110"/>
    </source>
</evidence>
<evidence type="ECO:0000256" key="1">
    <source>
        <dbReference type="SAM" id="MobiDB-lite"/>
    </source>
</evidence>
<dbReference type="InterPro" id="IPR017853">
    <property type="entry name" value="GH"/>
</dbReference>
<organism evidence="2 3">
    <name type="scientific">Volvox reticuliferus</name>
    <dbReference type="NCBI Taxonomy" id="1737510"/>
    <lineage>
        <taxon>Eukaryota</taxon>
        <taxon>Viridiplantae</taxon>
        <taxon>Chlorophyta</taxon>
        <taxon>core chlorophytes</taxon>
        <taxon>Chlorophyceae</taxon>
        <taxon>CS clade</taxon>
        <taxon>Chlamydomonadales</taxon>
        <taxon>Volvocaceae</taxon>
        <taxon>Volvox</taxon>
    </lineage>
</organism>
<keyword evidence="3" id="KW-1185">Reference proteome</keyword>
<feature type="region of interest" description="Disordered" evidence="1">
    <location>
        <begin position="1"/>
        <end position="132"/>
    </location>
</feature>
<dbReference type="AlphaFoldDB" id="A0A8J4C219"/>
<dbReference type="PRINTS" id="PR01217">
    <property type="entry name" value="PRICHEXTENSN"/>
</dbReference>
<feature type="compositionally biased region" description="Pro residues" evidence="1">
    <location>
        <begin position="1"/>
        <end position="117"/>
    </location>
</feature>
<sequence>SPPPRPPPPPSPPPRPPPSPPPVPSPPPRPPPSPPPVPSPPPPVPSPPPRPPPSPPPVPSPPPSPQPRPPPIPSPSPWPPQPPFFPPLSPPTPSPSPPVSPLPPGPTPNQPKPPPPSTSSNSTSTPTPSPAWNNFAGTVRAYSYMGQVNVSSNPVASALPHIVDGDDNTQWQSDACLPTGYTARPSMNPLLFLCNGSSPTGAPPSYCTASNGSSNLGAATDTSVYTGAGIALDRTRAPAADAAFFAVIVPGGPRVVTRVSCKGFSTSNVTVWLIVQPAGLSTQQRVQVSTFVPSVDNYNWIHVAGSWQDVVGLRLQSNASFTLTEVAVQSGPCLEQAVVDMGSLREVGTLRFRYWSPDAEHSNMSVSADGVNWTDMRTFMDPTLLAAVEIYLPEIIYIRYMRISHKVKEDGDFRKVYVWGIDAYDKYGRWGAPPAPAPQPLSLRAMLGVNGIWGWGFNKYSDTLRKDNKGPNMYTAVASWARSYHNMHWDVSWPTHSPKYNTMATTGTDGMWWLNWDREYAAWKAAGLKVDATFQFVSDVFPQSTWGANVTDTAYKLGYAFGFHFGPGRAPPNCSLDAIEVGNEPWIGYNATFYQSVIRGFARGVKDADPTFRLLPCALQADNPYGEDKNNGNFVGARIPPEVAPLLDVVNIHAYSWYRPPDLNGTMIGVHPEHPGSTMNAINNMINWRNYNMPGKPLWVTEWGWDAHLPGETCTTTLCVTQHAQAVYGVRGLMIMARKGVQVADWFFYANADGGSGVFERSGLRGSNATSFPALPVYYSLSSLMQLVGSCGFLGIIAERSDVYAYLLGPPNGTTSSPAAATHLIAWRPVAAGEGPDEPVVEASLTLNRTPAQAWTISGAGSIPVTLSSVVQTAAGTSNWTLQVSAVPLLVQLM</sequence>
<dbReference type="Proteomes" id="UP000747110">
    <property type="component" value="Unassembled WGS sequence"/>
</dbReference>